<evidence type="ECO:0000313" key="1">
    <source>
        <dbReference type="EMBL" id="KAG9487012.1"/>
    </source>
</evidence>
<comment type="caution">
    <text evidence="1">The sequence shown here is derived from an EMBL/GenBank/DDBJ whole genome shotgun (WGS) entry which is preliminary data.</text>
</comment>
<protein>
    <submittedName>
        <fullName evidence="1">Uncharacterized protein</fullName>
    </submittedName>
</protein>
<organism evidence="1 2">
    <name type="scientific">Eleutherodactylus coqui</name>
    <name type="common">Puerto Rican coqui</name>
    <dbReference type="NCBI Taxonomy" id="57060"/>
    <lineage>
        <taxon>Eukaryota</taxon>
        <taxon>Metazoa</taxon>
        <taxon>Chordata</taxon>
        <taxon>Craniata</taxon>
        <taxon>Vertebrata</taxon>
        <taxon>Euteleostomi</taxon>
        <taxon>Amphibia</taxon>
        <taxon>Batrachia</taxon>
        <taxon>Anura</taxon>
        <taxon>Neobatrachia</taxon>
        <taxon>Hyloidea</taxon>
        <taxon>Eleutherodactylidae</taxon>
        <taxon>Eleutherodactylinae</taxon>
        <taxon>Eleutherodactylus</taxon>
        <taxon>Eleutherodactylus</taxon>
    </lineage>
</organism>
<evidence type="ECO:0000313" key="2">
    <source>
        <dbReference type="Proteomes" id="UP000770717"/>
    </source>
</evidence>
<dbReference type="EMBL" id="WNTK01000003">
    <property type="protein sequence ID" value="KAG9487012.1"/>
    <property type="molecule type" value="Genomic_DNA"/>
</dbReference>
<dbReference type="Proteomes" id="UP000770717">
    <property type="component" value="Unassembled WGS sequence"/>
</dbReference>
<keyword evidence="2" id="KW-1185">Reference proteome</keyword>
<name>A0A8J6KBM2_ELECQ</name>
<accession>A0A8J6KBM2</accession>
<gene>
    <name evidence="1" type="ORF">GDO78_007078</name>
</gene>
<dbReference type="AlphaFoldDB" id="A0A8J6KBM2"/>
<proteinExistence type="predicted"/>
<sequence>MCNCQLQIPPTAINTRQSKGLYCHYPKVGMWEAMYEAEGWKIAFIVLTSSLQHLVRRVGKLYQLQFCLYYINQTCRMTICMHKLCRISVLYIRY</sequence>
<reference evidence="1" key="1">
    <citation type="thesis" date="2020" institute="ProQuest LLC" country="789 East Eisenhower Parkway, Ann Arbor, MI, USA">
        <title>Comparative Genomics and Chromosome Evolution.</title>
        <authorList>
            <person name="Mudd A.B."/>
        </authorList>
    </citation>
    <scope>NUCLEOTIDE SEQUENCE</scope>
    <source>
        <strain evidence="1">HN-11 Male</strain>
        <tissue evidence="1">Kidney and liver</tissue>
    </source>
</reference>